<reference evidence="2" key="1">
    <citation type="submission" date="2021-01" db="EMBL/GenBank/DDBJ databases">
        <title>Whole genome shotgun sequence of Acrocarpospora phusangensis NBRC 108782.</title>
        <authorList>
            <person name="Komaki H."/>
            <person name="Tamura T."/>
        </authorList>
    </citation>
    <scope>NUCLEOTIDE SEQUENCE</scope>
    <source>
        <strain evidence="2">NBRC 108782</strain>
    </source>
</reference>
<name>A0A919UIJ2_9ACTN</name>
<protein>
    <recommendedName>
        <fullName evidence="4">Tat pathway signal sequence domain protein</fullName>
    </recommendedName>
</protein>
<evidence type="ECO:0000256" key="1">
    <source>
        <dbReference type="SAM" id="SignalP"/>
    </source>
</evidence>
<evidence type="ECO:0000313" key="2">
    <source>
        <dbReference type="EMBL" id="GIH22741.1"/>
    </source>
</evidence>
<feature type="chain" id="PRO_5038138964" description="Tat pathway signal sequence domain protein" evidence="1">
    <location>
        <begin position="31"/>
        <end position="162"/>
    </location>
</feature>
<keyword evidence="3" id="KW-1185">Reference proteome</keyword>
<proteinExistence type="predicted"/>
<sequence length="162" mass="17979">MNRLVFRIGRVAVFGAVLTALSLAATPANAMVPTSATLKNGGIVAGTYSYRFHVDAVFGMSQTEARRLQDRGHKLQIRLWGDDQFTDDLLWGPFIGNITPTPNGAEFHTKMLVPEYLLNEDAELEIDRDDEMYVGIRLIDAAGKTVRSVRTNTITLPGDRKR</sequence>
<comment type="caution">
    <text evidence="2">The sequence shown here is derived from an EMBL/GenBank/DDBJ whole genome shotgun (WGS) entry which is preliminary data.</text>
</comment>
<organism evidence="2 3">
    <name type="scientific">Acrocarpospora phusangensis</name>
    <dbReference type="NCBI Taxonomy" id="1070424"/>
    <lineage>
        <taxon>Bacteria</taxon>
        <taxon>Bacillati</taxon>
        <taxon>Actinomycetota</taxon>
        <taxon>Actinomycetes</taxon>
        <taxon>Streptosporangiales</taxon>
        <taxon>Streptosporangiaceae</taxon>
        <taxon>Acrocarpospora</taxon>
    </lineage>
</organism>
<feature type="signal peptide" evidence="1">
    <location>
        <begin position="1"/>
        <end position="30"/>
    </location>
</feature>
<dbReference type="AlphaFoldDB" id="A0A919UIJ2"/>
<evidence type="ECO:0000313" key="3">
    <source>
        <dbReference type="Proteomes" id="UP000640052"/>
    </source>
</evidence>
<keyword evidence="1" id="KW-0732">Signal</keyword>
<gene>
    <name evidence="2" type="ORF">Aph01nite_10510</name>
</gene>
<dbReference type="EMBL" id="BOOA01000006">
    <property type="protein sequence ID" value="GIH22741.1"/>
    <property type="molecule type" value="Genomic_DNA"/>
</dbReference>
<dbReference type="Proteomes" id="UP000640052">
    <property type="component" value="Unassembled WGS sequence"/>
</dbReference>
<dbReference type="RefSeq" id="WP_204039579.1">
    <property type="nucleotide sequence ID" value="NZ_BOOA01000006.1"/>
</dbReference>
<accession>A0A919UIJ2</accession>
<evidence type="ECO:0008006" key="4">
    <source>
        <dbReference type="Google" id="ProtNLM"/>
    </source>
</evidence>